<evidence type="ECO:0008006" key="4">
    <source>
        <dbReference type="Google" id="ProtNLM"/>
    </source>
</evidence>
<dbReference type="PRINTS" id="PR00250">
    <property type="entry name" value="GPCRSTE2"/>
</dbReference>
<name>A0AAN6LYT5_9PLEO</name>
<gene>
    <name evidence="2" type="ORF">GRF29_44g406228</name>
</gene>
<comment type="caution">
    <text evidence="2">The sequence shown here is derived from an EMBL/GenBank/DDBJ whole genome shotgun (WGS) entry which is preliminary data.</text>
</comment>
<dbReference type="Pfam" id="PF02116">
    <property type="entry name" value="STE2"/>
    <property type="match status" value="1"/>
</dbReference>
<dbReference type="PANTHER" id="PTHR28009:SF1">
    <property type="entry name" value="PHEROMONE ALPHA FACTOR RECEPTOR"/>
    <property type="match status" value="1"/>
</dbReference>
<evidence type="ECO:0000313" key="2">
    <source>
        <dbReference type="EMBL" id="KAK3209701.1"/>
    </source>
</evidence>
<evidence type="ECO:0000256" key="1">
    <source>
        <dbReference type="SAM" id="Phobius"/>
    </source>
</evidence>
<keyword evidence="1" id="KW-0472">Membrane</keyword>
<reference evidence="2 3" key="1">
    <citation type="submission" date="2021-02" db="EMBL/GenBank/DDBJ databases">
        <title>Genome assembly of Pseudopithomyces chartarum.</title>
        <authorList>
            <person name="Jauregui R."/>
            <person name="Singh J."/>
            <person name="Voisey C."/>
        </authorList>
    </citation>
    <scope>NUCLEOTIDE SEQUENCE [LARGE SCALE GENOMIC DNA]</scope>
    <source>
        <strain evidence="2 3">AGR01</strain>
    </source>
</reference>
<feature type="transmembrane region" description="Helical" evidence="1">
    <location>
        <begin position="156"/>
        <end position="175"/>
    </location>
</feature>
<dbReference type="GO" id="GO:0004932">
    <property type="term" value="F:mating-type factor pheromone receptor activity"/>
    <property type="evidence" value="ECO:0007669"/>
    <property type="project" value="InterPro"/>
</dbReference>
<dbReference type="InterPro" id="IPR000366">
    <property type="entry name" value="GPCR_STE2"/>
</dbReference>
<feature type="transmembrane region" description="Helical" evidence="1">
    <location>
        <begin position="43"/>
        <end position="63"/>
    </location>
</feature>
<proteinExistence type="predicted"/>
<sequence>MSSLPRPEDAYTQEFVLYMSNGDLFSTTMAEIDFMRQYGVRIAINWATQIGATIILLLVLLLLTRREKRSSSIFIMNAFCLVLNAIRSILQSVWLTTPFYHPYAIVASDFSRVTNADRAITVASNTIMLMLVIGIMVSLSLQVWVVCITAKPLQKLVIMGVTSLVALVAIGYRFAVTVVSNKQTMKDANMTPYSSLVTDMNISFAVAVWIYCLIFTFKLGYALLQRKRLRMTQFGPMQIIFIMGCQTMVVPAIFTSLNFYDRVPELASQSTTVICIFLPLSAIWAGLVASDTSVGSKGPDAHQRLFKDEFYRSSSTGTNPYADRSHLTNTTFGSGKDREVTAHSHYHHTKDSTDNGIYMQKEWHVEAGEPSDASRQV</sequence>
<feature type="transmembrane region" description="Helical" evidence="1">
    <location>
        <begin position="202"/>
        <end position="224"/>
    </location>
</feature>
<dbReference type="CDD" id="cd14939">
    <property type="entry name" value="7tmD_STE2"/>
    <property type="match status" value="1"/>
</dbReference>
<organism evidence="2 3">
    <name type="scientific">Pseudopithomyces chartarum</name>
    <dbReference type="NCBI Taxonomy" id="1892770"/>
    <lineage>
        <taxon>Eukaryota</taxon>
        <taxon>Fungi</taxon>
        <taxon>Dikarya</taxon>
        <taxon>Ascomycota</taxon>
        <taxon>Pezizomycotina</taxon>
        <taxon>Dothideomycetes</taxon>
        <taxon>Pleosporomycetidae</taxon>
        <taxon>Pleosporales</taxon>
        <taxon>Massarineae</taxon>
        <taxon>Didymosphaeriaceae</taxon>
        <taxon>Pseudopithomyces</taxon>
    </lineage>
</organism>
<dbReference type="GO" id="GO:0038038">
    <property type="term" value="C:G protein-coupled receptor homodimeric complex"/>
    <property type="evidence" value="ECO:0007669"/>
    <property type="project" value="TreeGrafter"/>
</dbReference>
<dbReference type="Proteomes" id="UP001280581">
    <property type="component" value="Unassembled WGS sequence"/>
</dbReference>
<keyword evidence="3" id="KW-1185">Reference proteome</keyword>
<feature type="transmembrane region" description="Helical" evidence="1">
    <location>
        <begin position="127"/>
        <end position="149"/>
    </location>
</feature>
<keyword evidence="1" id="KW-1133">Transmembrane helix</keyword>
<dbReference type="GO" id="GO:0000750">
    <property type="term" value="P:pheromone-dependent signal transduction involved in conjugation with cellular fusion"/>
    <property type="evidence" value="ECO:0007669"/>
    <property type="project" value="TreeGrafter"/>
</dbReference>
<feature type="transmembrane region" description="Helical" evidence="1">
    <location>
        <begin position="236"/>
        <end position="260"/>
    </location>
</feature>
<dbReference type="Gene3D" id="1.10.287.920">
    <property type="entry name" value="Pheromone alpha factor receptor"/>
    <property type="match status" value="1"/>
</dbReference>
<keyword evidence="1" id="KW-0812">Transmembrane</keyword>
<accession>A0AAN6LYT5</accession>
<dbReference type="AlphaFoldDB" id="A0AAN6LYT5"/>
<evidence type="ECO:0000313" key="3">
    <source>
        <dbReference type="Proteomes" id="UP001280581"/>
    </source>
</evidence>
<dbReference type="PANTHER" id="PTHR28009">
    <property type="entry name" value="PHEROMONE ALPHA FACTOR RECEPTOR"/>
    <property type="match status" value="1"/>
</dbReference>
<feature type="transmembrane region" description="Helical" evidence="1">
    <location>
        <begin position="75"/>
        <end position="94"/>
    </location>
</feature>
<dbReference type="InterPro" id="IPR027458">
    <property type="entry name" value="STE2_TM1-TM2_sf"/>
</dbReference>
<feature type="transmembrane region" description="Helical" evidence="1">
    <location>
        <begin position="266"/>
        <end position="287"/>
    </location>
</feature>
<dbReference type="EMBL" id="WVTA01000005">
    <property type="protein sequence ID" value="KAK3209701.1"/>
    <property type="molecule type" value="Genomic_DNA"/>
</dbReference>
<protein>
    <recommendedName>
        <fullName evidence="4">Pheromone alpha factor receptor</fullName>
    </recommendedName>
</protein>